<accession>A0A0R3N4J1</accession>
<organism evidence="1 2">
    <name type="scientific">Bradyrhizobium lablabi</name>
    <dbReference type="NCBI Taxonomy" id="722472"/>
    <lineage>
        <taxon>Bacteria</taxon>
        <taxon>Pseudomonadati</taxon>
        <taxon>Pseudomonadota</taxon>
        <taxon>Alphaproteobacteria</taxon>
        <taxon>Hyphomicrobiales</taxon>
        <taxon>Nitrobacteraceae</taxon>
        <taxon>Bradyrhizobium</taxon>
    </lineage>
</organism>
<reference evidence="1 2" key="1">
    <citation type="submission" date="2014-03" db="EMBL/GenBank/DDBJ databases">
        <title>Bradyrhizobium valentinum sp. nov., isolated from effective nodules of Lupinus mariae-josephae, a lupine endemic of basic-lime soils in Eastern Spain.</title>
        <authorList>
            <person name="Duran D."/>
            <person name="Rey L."/>
            <person name="Navarro A."/>
            <person name="Busquets A."/>
            <person name="Imperial J."/>
            <person name="Ruiz-Argueso T."/>
        </authorList>
    </citation>
    <scope>NUCLEOTIDE SEQUENCE [LARGE SCALE GENOMIC DNA]</scope>
    <source>
        <strain evidence="1 2">CCBAU 23086</strain>
    </source>
</reference>
<protein>
    <submittedName>
        <fullName evidence="1">Uncharacterized protein</fullName>
    </submittedName>
</protein>
<dbReference type="Proteomes" id="UP000051660">
    <property type="component" value="Unassembled WGS sequence"/>
</dbReference>
<gene>
    <name evidence="1" type="ORF">CQ14_34220</name>
</gene>
<name>A0A0R3N4J1_9BRAD</name>
<proteinExistence type="predicted"/>
<dbReference type="AlphaFoldDB" id="A0A0R3N4J1"/>
<evidence type="ECO:0000313" key="2">
    <source>
        <dbReference type="Proteomes" id="UP000051660"/>
    </source>
</evidence>
<evidence type="ECO:0000313" key="1">
    <source>
        <dbReference type="EMBL" id="KRR27298.1"/>
    </source>
</evidence>
<dbReference type="EMBL" id="LLYB01000036">
    <property type="protein sequence ID" value="KRR27298.1"/>
    <property type="molecule type" value="Genomic_DNA"/>
</dbReference>
<sequence>MAGAGSYLRSTQAFPSKTTLTPADALPVADADATAATGNAKPGIPVSAVKALDMSGLKIMSVRDNPELRDLMASNWLRMQAANSAAATDVPDNAPQNIYATVKVNGKVVATLYNAGSSAMTNDAAGKVGDWQDPPGLLGPDLAQWRAELFAKAVGGTVEKAPTAITQSEWKPRQTISTDYTRAQLDAAFEAMMAERQTAIAQRYAGYSTPHESSGGSTDFNA</sequence>
<comment type="caution">
    <text evidence="1">The sequence shown here is derived from an EMBL/GenBank/DDBJ whole genome shotgun (WGS) entry which is preliminary data.</text>
</comment>